<proteinExistence type="inferred from homology"/>
<sequence>MCGRTGLSLNKEQLRCVCSYKNKKKDSFDKPEWLHEHNDGKEYEPSYNIAPTDVTPVLVSSSNYKNIAGSRILKPMMWGIIPPWHKGNYRTNNLSTNNCRIENIKTSKLYNPILLNGGRCIIVVEGYYEWQTTVKNKVKQPFYIYAPQEEHIKIDDSSTWQNNYDKKSGWKGVKLLYIAGLYNIWQDNDVIIYSYSIITMDSSSTLEWLHHRMPAILETELQKEAWLDIENVNPDMALSYLKPTVLLSWHQVSTAVNNSRYKSNDCNKRISKENKKCAQSTITSWFTKVDKRKSNDKDNIPNKKNK</sequence>
<evidence type="ECO:0000256" key="9">
    <source>
        <dbReference type="ARBA" id="ARBA00030390"/>
    </source>
</evidence>
<reference evidence="12" key="1">
    <citation type="submission" date="2025-08" db="UniProtKB">
        <authorList>
            <consortium name="RefSeq"/>
        </authorList>
    </citation>
    <scope>IDENTIFICATION</scope>
</reference>
<dbReference type="PANTHER" id="PTHR13604">
    <property type="entry name" value="DC12-RELATED"/>
    <property type="match status" value="1"/>
</dbReference>
<protein>
    <recommendedName>
        <fullName evidence="2">Abasic site processing protein HMCES</fullName>
    </recommendedName>
    <alternativeName>
        <fullName evidence="9">Embryonic stem cell-specific 5-hydroxymethylcytosine-binding protein</fullName>
    </alternativeName>
    <alternativeName>
        <fullName evidence="10">Peptidase HMCES</fullName>
    </alternativeName>
    <alternativeName>
        <fullName evidence="11">SRAP domain-containing protein 1</fullName>
    </alternativeName>
</protein>
<evidence type="ECO:0000256" key="1">
    <source>
        <dbReference type="ARBA" id="ARBA00008136"/>
    </source>
</evidence>
<evidence type="ECO:0000256" key="4">
    <source>
        <dbReference type="ARBA" id="ARBA00022763"/>
    </source>
</evidence>
<dbReference type="Gene3D" id="3.90.1680.10">
    <property type="entry name" value="SOS response associated peptidase-like"/>
    <property type="match status" value="1"/>
</dbReference>
<evidence type="ECO:0000256" key="8">
    <source>
        <dbReference type="ARBA" id="ARBA00023239"/>
    </source>
</evidence>
<dbReference type="GO" id="GO:0106300">
    <property type="term" value="P:protein-DNA covalent cross-linking repair"/>
    <property type="evidence" value="ECO:0007669"/>
    <property type="project" value="InterPro"/>
</dbReference>
<evidence type="ECO:0000256" key="10">
    <source>
        <dbReference type="ARBA" id="ARBA00030898"/>
    </source>
</evidence>
<evidence type="ECO:0000256" key="6">
    <source>
        <dbReference type="ARBA" id="ARBA00023124"/>
    </source>
</evidence>
<dbReference type="AlphaFoldDB" id="A0AAJ7E7C6"/>
<organism evidence="12">
    <name type="scientific">Papilio xuthus</name>
    <name type="common">Asian swallowtail butterfly</name>
    <dbReference type="NCBI Taxonomy" id="66420"/>
    <lineage>
        <taxon>Eukaryota</taxon>
        <taxon>Metazoa</taxon>
        <taxon>Ecdysozoa</taxon>
        <taxon>Arthropoda</taxon>
        <taxon>Hexapoda</taxon>
        <taxon>Insecta</taxon>
        <taxon>Pterygota</taxon>
        <taxon>Neoptera</taxon>
        <taxon>Endopterygota</taxon>
        <taxon>Lepidoptera</taxon>
        <taxon>Glossata</taxon>
        <taxon>Ditrysia</taxon>
        <taxon>Papilionoidea</taxon>
        <taxon>Papilionidae</taxon>
        <taxon>Papilioninae</taxon>
        <taxon>Papilio</taxon>
    </lineage>
</organism>
<dbReference type="Proteomes" id="UP000694872">
    <property type="component" value="Unplaced"/>
</dbReference>
<dbReference type="Pfam" id="PF02586">
    <property type="entry name" value="SRAP"/>
    <property type="match status" value="1"/>
</dbReference>
<keyword evidence="6" id="KW-0190">Covalent protein-DNA linkage</keyword>
<name>A0AAJ7E7C6_PAPXU</name>
<dbReference type="GO" id="GO:0016829">
    <property type="term" value="F:lyase activity"/>
    <property type="evidence" value="ECO:0007669"/>
    <property type="project" value="UniProtKB-KW"/>
</dbReference>
<dbReference type="KEGG" id="pxu:106116545"/>
<dbReference type="InterPro" id="IPR036590">
    <property type="entry name" value="SRAP-like"/>
</dbReference>
<evidence type="ECO:0000256" key="7">
    <source>
        <dbReference type="ARBA" id="ARBA00023125"/>
    </source>
</evidence>
<dbReference type="InterPro" id="IPR003738">
    <property type="entry name" value="SRAP"/>
</dbReference>
<keyword evidence="5" id="KW-0378">Hydrolase</keyword>
<evidence type="ECO:0000256" key="3">
    <source>
        <dbReference type="ARBA" id="ARBA00022670"/>
    </source>
</evidence>
<evidence type="ECO:0000256" key="11">
    <source>
        <dbReference type="ARBA" id="ARBA00031130"/>
    </source>
</evidence>
<evidence type="ECO:0000313" key="12">
    <source>
        <dbReference type="RefSeq" id="XP_013165874.1"/>
    </source>
</evidence>
<keyword evidence="4" id="KW-0227">DNA damage</keyword>
<dbReference type="RefSeq" id="XP_013165874.1">
    <property type="nucleotide sequence ID" value="XM_013310420.1"/>
</dbReference>
<dbReference type="GeneID" id="106116545"/>
<dbReference type="GO" id="GO:0008233">
    <property type="term" value="F:peptidase activity"/>
    <property type="evidence" value="ECO:0007669"/>
    <property type="project" value="UniProtKB-KW"/>
</dbReference>
<comment type="similarity">
    <text evidence="1">Belongs to the SOS response-associated peptidase family.</text>
</comment>
<dbReference type="GO" id="GO:0006508">
    <property type="term" value="P:proteolysis"/>
    <property type="evidence" value="ECO:0007669"/>
    <property type="project" value="UniProtKB-KW"/>
</dbReference>
<keyword evidence="8" id="KW-0456">Lyase</keyword>
<evidence type="ECO:0000256" key="2">
    <source>
        <dbReference type="ARBA" id="ARBA00015888"/>
    </source>
</evidence>
<keyword evidence="7" id="KW-0238">DNA-binding</keyword>
<dbReference type="GO" id="GO:0003697">
    <property type="term" value="F:single-stranded DNA binding"/>
    <property type="evidence" value="ECO:0007669"/>
    <property type="project" value="InterPro"/>
</dbReference>
<keyword evidence="3" id="KW-0645">Protease</keyword>
<dbReference type="PANTHER" id="PTHR13604:SF0">
    <property type="entry name" value="ABASIC SITE PROCESSING PROTEIN HMCES"/>
    <property type="match status" value="1"/>
</dbReference>
<dbReference type="SUPFAM" id="SSF143081">
    <property type="entry name" value="BB1717-like"/>
    <property type="match status" value="1"/>
</dbReference>
<evidence type="ECO:0000256" key="5">
    <source>
        <dbReference type="ARBA" id="ARBA00022801"/>
    </source>
</evidence>
<gene>
    <name evidence="12" type="primary">LOC106116545</name>
</gene>
<accession>A0AAJ7E7C6</accession>